<keyword evidence="1" id="KW-0472">Membrane</keyword>
<dbReference type="InterPro" id="IPR020215">
    <property type="entry name" value="EbsA-like"/>
</dbReference>
<evidence type="ECO:0000313" key="3">
    <source>
        <dbReference type="Proteomes" id="UP000012042"/>
    </source>
</evidence>
<sequence>MNEVYNPMITQERRFLYQPNPISSVINWSWTFMVLFMGAIFWLEVTHFNWYTLGFFIAFAVLCWAEIHFRNITMANGVLMVSTVLNHRHLVIPLHQVSSVQVSRYRLGIVAQGKIYQFLLPRNSVIELAGLIQTAMAANERQEETV</sequence>
<name>M5AEJ4_LEVBR</name>
<organism evidence="2 3">
    <name type="scientific">Levilactobacillus brevis KB290</name>
    <dbReference type="NCBI Taxonomy" id="1001583"/>
    <lineage>
        <taxon>Bacteria</taxon>
        <taxon>Bacillati</taxon>
        <taxon>Bacillota</taxon>
        <taxon>Bacilli</taxon>
        <taxon>Lactobacillales</taxon>
        <taxon>Lactobacillaceae</taxon>
        <taxon>Levilactobacillus</taxon>
    </lineage>
</organism>
<reference evidence="2 3" key="1">
    <citation type="journal article" date="2013" name="PLoS ONE">
        <title>Genomic Analysis by Deep Sequencing of the Probiotic Lactobacillus brevis KB290 Harboring Nine Plasmids Reveals Genomic Stability.</title>
        <authorList>
            <person name="Fukao M."/>
            <person name="Oshima K."/>
            <person name="Morita H."/>
            <person name="Toh H."/>
            <person name="Suda W."/>
            <person name="Kim S.W."/>
            <person name="Suzuki S."/>
            <person name="Yakabe T."/>
            <person name="Hattori M."/>
            <person name="Yajima N."/>
        </authorList>
    </citation>
    <scope>NUCLEOTIDE SEQUENCE [LARGE SCALE GENOMIC DNA]</scope>
    <source>
        <strain evidence="2 3">KB290</strain>
    </source>
</reference>
<keyword evidence="1" id="KW-1133">Transmembrane helix</keyword>
<accession>M5AEJ4</accession>
<dbReference type="AlphaFoldDB" id="M5AEJ4"/>
<dbReference type="EMBL" id="AP012167">
    <property type="protein sequence ID" value="BAN06777.1"/>
    <property type="molecule type" value="Genomic_DNA"/>
</dbReference>
<proteinExistence type="predicted"/>
<feature type="transmembrane region" description="Helical" evidence="1">
    <location>
        <begin position="21"/>
        <end position="42"/>
    </location>
</feature>
<evidence type="ECO:0000256" key="1">
    <source>
        <dbReference type="SAM" id="Phobius"/>
    </source>
</evidence>
<gene>
    <name evidence="2" type="ORF">LVISKB_1142</name>
</gene>
<feature type="transmembrane region" description="Helical" evidence="1">
    <location>
        <begin position="48"/>
        <end position="67"/>
    </location>
</feature>
<evidence type="ECO:0000313" key="2">
    <source>
        <dbReference type="EMBL" id="BAN06777.1"/>
    </source>
</evidence>
<dbReference type="HOGENOM" id="CLU_135677_2_0_9"/>
<dbReference type="Pfam" id="PF17255">
    <property type="entry name" value="EbsA"/>
    <property type="match status" value="1"/>
</dbReference>
<protein>
    <submittedName>
        <fullName evidence="2">Pore-Forming protein</fullName>
    </submittedName>
</protein>
<keyword evidence="1" id="KW-0812">Transmembrane</keyword>
<dbReference type="KEGG" id="lbk:LVISKB_1142"/>
<dbReference type="Proteomes" id="UP000012042">
    <property type="component" value="Chromosome"/>
</dbReference>
<dbReference type="PATRIC" id="fig|1001583.3.peg.1127"/>